<keyword evidence="5" id="KW-1185">Reference proteome</keyword>
<evidence type="ECO:0000256" key="2">
    <source>
        <dbReference type="ARBA" id="ARBA00022679"/>
    </source>
</evidence>
<dbReference type="CDD" id="cd02440">
    <property type="entry name" value="AdoMet_MTases"/>
    <property type="match status" value="1"/>
</dbReference>
<sequence length="186" mass="20905">MSIAPKSVLDAGCGEGWLVGALHNFGIDALGIDALPEFINRARQAYAGRFKVASYQDLSQRYLNECFDAVVCNFSLLGNESVSCLFRQIPSLLNSGGMLIVQTLHPLAACGDLPYRDGWRPGSWQGFNERFKDPAPWYFRTLESWRALFQESGLELFETREPLHPETLQPASVIFMATCRSDAHWR</sequence>
<dbReference type="GO" id="GO:0032259">
    <property type="term" value="P:methylation"/>
    <property type="evidence" value="ECO:0007669"/>
    <property type="project" value="UniProtKB-KW"/>
</dbReference>
<dbReference type="PANTHER" id="PTHR43464:SF19">
    <property type="entry name" value="UBIQUINONE BIOSYNTHESIS O-METHYLTRANSFERASE, MITOCHONDRIAL"/>
    <property type="match status" value="1"/>
</dbReference>
<dbReference type="Gene3D" id="3.40.50.150">
    <property type="entry name" value="Vaccinia Virus protein VP39"/>
    <property type="match status" value="1"/>
</dbReference>
<evidence type="ECO:0000256" key="1">
    <source>
        <dbReference type="ARBA" id="ARBA00022603"/>
    </source>
</evidence>
<dbReference type="GO" id="GO:0008168">
    <property type="term" value="F:methyltransferase activity"/>
    <property type="evidence" value="ECO:0007669"/>
    <property type="project" value="UniProtKB-KW"/>
</dbReference>
<organism evidence="4 5">
    <name type="scientific">Methylomonas subterranea</name>
    <dbReference type="NCBI Taxonomy" id="2952225"/>
    <lineage>
        <taxon>Bacteria</taxon>
        <taxon>Pseudomonadati</taxon>
        <taxon>Pseudomonadota</taxon>
        <taxon>Gammaproteobacteria</taxon>
        <taxon>Methylococcales</taxon>
        <taxon>Methylococcaceae</taxon>
        <taxon>Methylomonas</taxon>
    </lineage>
</organism>
<keyword evidence="3" id="KW-0949">S-adenosyl-L-methionine</keyword>
<dbReference type="Proteomes" id="UP001524499">
    <property type="component" value="Unassembled WGS sequence"/>
</dbReference>
<gene>
    <name evidence="4" type="ORF">NP590_03395</name>
</gene>
<dbReference type="PANTHER" id="PTHR43464">
    <property type="entry name" value="METHYLTRANSFERASE"/>
    <property type="match status" value="1"/>
</dbReference>
<reference evidence="4 5" key="1">
    <citation type="submission" date="2022-07" db="EMBL/GenBank/DDBJ databases">
        <title>Methylomonas rivi sp. nov., Methylomonas rosea sp. nov., Methylomonas aureus sp. nov. and Methylomonas subterranea sp. nov., four novel methanotrophs isolated from a freshwater creek and the deep terrestrial subsurface.</title>
        <authorList>
            <person name="Abin C."/>
            <person name="Sankaranarayanan K."/>
            <person name="Garner C."/>
            <person name="Sindelar R."/>
            <person name="Kotary K."/>
            <person name="Garner R."/>
            <person name="Barclay S."/>
            <person name="Lawson P."/>
            <person name="Krumholz L."/>
        </authorList>
    </citation>
    <scope>NUCLEOTIDE SEQUENCE [LARGE SCALE GENOMIC DNA]</scope>
    <source>
        <strain evidence="4 5">SURF-2</strain>
    </source>
</reference>
<evidence type="ECO:0000313" key="5">
    <source>
        <dbReference type="Proteomes" id="UP001524499"/>
    </source>
</evidence>
<dbReference type="InterPro" id="IPR029063">
    <property type="entry name" value="SAM-dependent_MTases_sf"/>
</dbReference>
<dbReference type="SUPFAM" id="SSF53335">
    <property type="entry name" value="S-adenosyl-L-methionine-dependent methyltransferases"/>
    <property type="match status" value="1"/>
</dbReference>
<keyword evidence="1 4" id="KW-0489">Methyltransferase</keyword>
<evidence type="ECO:0000313" key="4">
    <source>
        <dbReference type="EMBL" id="MCQ8103142.1"/>
    </source>
</evidence>
<keyword evidence="2" id="KW-0808">Transferase</keyword>
<comment type="caution">
    <text evidence="4">The sequence shown here is derived from an EMBL/GenBank/DDBJ whole genome shotgun (WGS) entry which is preliminary data.</text>
</comment>
<proteinExistence type="predicted"/>
<name>A0ABT1TDF5_9GAMM</name>
<protein>
    <submittedName>
        <fullName evidence="4">Class I SAM-dependent methyltransferase</fullName>
    </submittedName>
</protein>
<accession>A0ABT1TDF5</accession>
<dbReference type="Pfam" id="PF13489">
    <property type="entry name" value="Methyltransf_23"/>
    <property type="match status" value="1"/>
</dbReference>
<dbReference type="EMBL" id="JANIBJ010000004">
    <property type="protein sequence ID" value="MCQ8103142.1"/>
    <property type="molecule type" value="Genomic_DNA"/>
</dbReference>
<evidence type="ECO:0000256" key="3">
    <source>
        <dbReference type="ARBA" id="ARBA00022691"/>
    </source>
</evidence>
<dbReference type="RefSeq" id="WP_256600812.1">
    <property type="nucleotide sequence ID" value="NZ_JANIBJ010000004.1"/>
</dbReference>